<dbReference type="Proteomes" id="UP000887116">
    <property type="component" value="Unassembled WGS sequence"/>
</dbReference>
<evidence type="ECO:0000313" key="1">
    <source>
        <dbReference type="EMBL" id="GFQ95264.1"/>
    </source>
</evidence>
<evidence type="ECO:0000313" key="2">
    <source>
        <dbReference type="Proteomes" id="UP000887116"/>
    </source>
</evidence>
<reference evidence="1" key="1">
    <citation type="submission" date="2020-07" db="EMBL/GenBank/DDBJ databases">
        <title>Multicomponent nature underlies the extraordinary mechanical properties of spider dragline silk.</title>
        <authorList>
            <person name="Kono N."/>
            <person name="Nakamura H."/>
            <person name="Mori M."/>
            <person name="Yoshida Y."/>
            <person name="Ohtoshi R."/>
            <person name="Malay A.D."/>
            <person name="Moran D.A.P."/>
            <person name="Tomita M."/>
            <person name="Numata K."/>
            <person name="Arakawa K."/>
        </authorList>
    </citation>
    <scope>NUCLEOTIDE SEQUENCE</scope>
</reference>
<sequence>MILKRIAEGEGSTALSKEFGLGESTIRGIQKRAGEISKSSNCATNESAKRVSYPRNILIEKTEKALVLWIQELTQK</sequence>
<keyword evidence="2" id="KW-1185">Reference proteome</keyword>
<dbReference type="EMBL" id="BMAO01004532">
    <property type="protein sequence ID" value="GFQ95264.1"/>
    <property type="molecule type" value="Genomic_DNA"/>
</dbReference>
<name>A0A8X6G691_TRICU</name>
<protein>
    <recommendedName>
        <fullName evidence="3">HTH psq-type domain-containing protein</fullName>
    </recommendedName>
</protein>
<dbReference type="OrthoDB" id="6435107at2759"/>
<gene>
    <name evidence="1" type="ORF">TNCT_467401</name>
</gene>
<organism evidence="1 2">
    <name type="scientific">Trichonephila clavata</name>
    <name type="common">Joro spider</name>
    <name type="synonym">Nephila clavata</name>
    <dbReference type="NCBI Taxonomy" id="2740835"/>
    <lineage>
        <taxon>Eukaryota</taxon>
        <taxon>Metazoa</taxon>
        <taxon>Ecdysozoa</taxon>
        <taxon>Arthropoda</taxon>
        <taxon>Chelicerata</taxon>
        <taxon>Arachnida</taxon>
        <taxon>Araneae</taxon>
        <taxon>Araneomorphae</taxon>
        <taxon>Entelegynae</taxon>
        <taxon>Araneoidea</taxon>
        <taxon>Nephilidae</taxon>
        <taxon>Trichonephila</taxon>
    </lineage>
</organism>
<evidence type="ECO:0008006" key="3">
    <source>
        <dbReference type="Google" id="ProtNLM"/>
    </source>
</evidence>
<dbReference type="AlphaFoldDB" id="A0A8X6G691"/>
<proteinExistence type="predicted"/>
<comment type="caution">
    <text evidence="1">The sequence shown here is derived from an EMBL/GenBank/DDBJ whole genome shotgun (WGS) entry which is preliminary data.</text>
</comment>
<accession>A0A8X6G691</accession>